<dbReference type="InterPro" id="IPR017214">
    <property type="entry name" value="UCP037471"/>
</dbReference>
<keyword evidence="15" id="KW-1185">Reference proteome</keyword>
<dbReference type="InterPro" id="IPR005018">
    <property type="entry name" value="DOMON_domain"/>
</dbReference>
<organism evidence="14 15">
    <name type="scientific">Nicotiana attenuata</name>
    <name type="common">Coyote tobacco</name>
    <dbReference type="NCBI Taxonomy" id="49451"/>
    <lineage>
        <taxon>Eukaryota</taxon>
        <taxon>Viridiplantae</taxon>
        <taxon>Streptophyta</taxon>
        <taxon>Embryophyta</taxon>
        <taxon>Tracheophyta</taxon>
        <taxon>Spermatophyta</taxon>
        <taxon>Magnoliopsida</taxon>
        <taxon>eudicotyledons</taxon>
        <taxon>Gunneridae</taxon>
        <taxon>Pentapetalae</taxon>
        <taxon>asterids</taxon>
        <taxon>lamiids</taxon>
        <taxon>Solanales</taxon>
        <taxon>Solanaceae</taxon>
        <taxon>Nicotianoideae</taxon>
        <taxon>Nicotianeae</taxon>
        <taxon>Nicotiana</taxon>
    </lineage>
</organism>
<dbReference type="KEGG" id="nau:109208478"/>
<feature type="transmembrane region" description="Helical" evidence="10">
    <location>
        <begin position="263"/>
        <end position="281"/>
    </location>
</feature>
<comment type="caution">
    <text evidence="14">The sequence shown here is derived from an EMBL/GenBank/DDBJ whole genome shotgun (WGS) entry which is preliminary data.</text>
</comment>
<evidence type="ECO:0000256" key="3">
    <source>
        <dbReference type="ARBA" id="ARBA00022692"/>
    </source>
</evidence>
<dbReference type="CDD" id="cd08760">
    <property type="entry name" value="Cyt_b561_FRRS1_like"/>
    <property type="match status" value="1"/>
</dbReference>
<evidence type="ECO:0000256" key="4">
    <source>
        <dbReference type="ARBA" id="ARBA00022729"/>
    </source>
</evidence>
<evidence type="ECO:0000256" key="9">
    <source>
        <dbReference type="PIRSR" id="PIRSR037471-1"/>
    </source>
</evidence>
<dbReference type="GO" id="GO:0046872">
    <property type="term" value="F:metal ion binding"/>
    <property type="evidence" value="ECO:0007669"/>
    <property type="project" value="UniProtKB-KW"/>
</dbReference>
<keyword evidence="9" id="KW-0408">Iron</keyword>
<dbReference type="PIRSF" id="PIRSF037471">
    <property type="entry name" value="UCP037471"/>
    <property type="match status" value="1"/>
</dbReference>
<feature type="transmembrane region" description="Helical" evidence="10">
    <location>
        <begin position="358"/>
        <end position="379"/>
    </location>
</feature>
<comment type="cofactor">
    <cofactor evidence="8">
        <name>heme b</name>
        <dbReference type="ChEBI" id="CHEBI:60344"/>
    </cofactor>
    <text evidence="8">Binds 2 heme b groups non-covalently.</text>
</comment>
<evidence type="ECO:0000256" key="2">
    <source>
        <dbReference type="ARBA" id="ARBA00022448"/>
    </source>
</evidence>
<feature type="domain" description="DOMON" evidence="12">
    <location>
        <begin position="52"/>
        <end position="173"/>
    </location>
</feature>
<dbReference type="AlphaFoldDB" id="A0A314KQR6"/>
<feature type="binding site" description="axial binding residue" evidence="9">
    <location>
        <position position="291"/>
    </location>
    <ligand>
        <name>heme b</name>
        <dbReference type="ChEBI" id="CHEBI:60344"/>
        <label>1</label>
    </ligand>
    <ligandPart>
        <name>Fe</name>
        <dbReference type="ChEBI" id="CHEBI:18248"/>
    </ligandPart>
</feature>
<gene>
    <name evidence="14" type="ORF">A4A49_14535</name>
</gene>
<keyword evidence="5 8" id="KW-0249">Electron transport</keyword>
<evidence type="ECO:0000256" key="10">
    <source>
        <dbReference type="SAM" id="Phobius"/>
    </source>
</evidence>
<dbReference type="GO" id="GO:0016020">
    <property type="term" value="C:membrane"/>
    <property type="evidence" value="ECO:0007669"/>
    <property type="project" value="UniProtKB-SubCell"/>
</dbReference>
<keyword evidence="2 8" id="KW-0813">Transport</keyword>
<comment type="subcellular location">
    <subcellularLocation>
        <location evidence="1">Membrane</location>
    </subcellularLocation>
</comment>
<feature type="transmembrane region" description="Helical" evidence="10">
    <location>
        <begin position="221"/>
        <end position="242"/>
    </location>
</feature>
<keyword evidence="7 8" id="KW-0472">Membrane</keyword>
<keyword evidence="6 10" id="KW-1133">Transmembrane helix</keyword>
<dbReference type="Proteomes" id="UP000187609">
    <property type="component" value="Unassembled WGS sequence"/>
</dbReference>
<keyword evidence="9" id="KW-0479">Metal-binding</keyword>
<accession>A0A314KQR6</accession>
<feature type="transmembrane region" description="Helical" evidence="10">
    <location>
        <begin position="323"/>
        <end position="346"/>
    </location>
</feature>
<dbReference type="PANTHER" id="PTHR23130:SF175">
    <property type="entry name" value="CYTOCHROME B561 AND DOMON DOMAIN-CONTAINING PROTEIN"/>
    <property type="match status" value="1"/>
</dbReference>
<dbReference type="STRING" id="49451.A0A314KQR6"/>
<keyword evidence="3 10" id="KW-0812">Transmembrane</keyword>
<dbReference type="Gene3D" id="1.20.120.1770">
    <property type="match status" value="1"/>
</dbReference>
<feature type="binding site" description="axial binding residue" evidence="9">
    <location>
        <position position="258"/>
    </location>
    <ligand>
        <name>heme b</name>
        <dbReference type="ChEBI" id="CHEBI:60344"/>
        <label>1</label>
    </ligand>
    <ligandPart>
        <name>Fe</name>
        <dbReference type="ChEBI" id="CHEBI:18248"/>
    </ligandPart>
</feature>
<proteinExistence type="predicted"/>
<evidence type="ECO:0000256" key="1">
    <source>
        <dbReference type="ARBA" id="ARBA00004370"/>
    </source>
</evidence>
<name>A0A314KQR6_NICAT</name>
<evidence type="ECO:0000256" key="5">
    <source>
        <dbReference type="ARBA" id="ARBA00022982"/>
    </source>
</evidence>
<evidence type="ECO:0000256" key="8">
    <source>
        <dbReference type="PIRNR" id="PIRNR037471"/>
    </source>
</evidence>
<dbReference type="PROSITE" id="PS50836">
    <property type="entry name" value="DOMON"/>
    <property type="match status" value="1"/>
</dbReference>
<feature type="binding site" description="axial binding residue" evidence="9">
    <location>
        <position position="327"/>
    </location>
    <ligand>
        <name>heme b</name>
        <dbReference type="ChEBI" id="CHEBI:60344"/>
        <label>1</label>
    </ligand>
    <ligandPart>
        <name>Fe</name>
        <dbReference type="ChEBI" id="CHEBI:18248"/>
    </ligandPart>
</feature>
<feature type="signal peptide" evidence="11">
    <location>
        <begin position="1"/>
        <end position="26"/>
    </location>
</feature>
<dbReference type="SMART" id="SM00665">
    <property type="entry name" value="B561"/>
    <property type="match status" value="1"/>
</dbReference>
<dbReference type="InterPro" id="IPR045265">
    <property type="entry name" value="AIR12_DOMON"/>
</dbReference>
<sequence length="408" mass="46513">MSPFYLIFLISNSIFLLSLFSITIHAHRCSDDFWSEALSRNLTLCKRYEHSNGVEFAWNLENNTRILQVMVGAALQSETGWLAWGLNFGPEPRMVGTQALIGIKQINGSFLGDKYNVTKYIKIECKLLPSPIDLNVSKLRFSSLDLQYHIIEATIHLPQSVNVSRINHVWQVGKVAAGMEPKIHDKTLHNYDGAETIDLGTGKSLSIRAAKRHHARTAHGILNIIGWGVILPIGVIIARYFKKGPIQWNEHDQWKHAHKTCQTFGYIIGATGWGLGLWLGISSKYYSFPKHGAFGIFIFTFATLQTLALRLKPKKDDELHIYWSIYHHSLGYALLAVICVNIFKGIKIMQEDDKWRPVYIAVIASLTFIFIVFEIINWLQFKVEQKIEKKDDIRRQMKIDTQGNSTTS</sequence>
<evidence type="ECO:0000256" key="7">
    <source>
        <dbReference type="ARBA" id="ARBA00023136"/>
    </source>
</evidence>
<dbReference type="Gramene" id="OIT31602">
    <property type="protein sequence ID" value="OIT31602"/>
    <property type="gene ID" value="A4A49_14535"/>
</dbReference>
<feature type="binding site" description="axial binding residue" evidence="9">
    <location>
        <position position="219"/>
    </location>
    <ligand>
        <name>heme b</name>
        <dbReference type="ChEBI" id="CHEBI:60344"/>
        <label>1</label>
    </ligand>
    <ligandPart>
        <name>Fe</name>
        <dbReference type="ChEBI" id="CHEBI:18248"/>
    </ligandPart>
</feature>
<dbReference type="InterPro" id="IPR006593">
    <property type="entry name" value="Cyt_b561/ferric_Rdtase_TM"/>
</dbReference>
<evidence type="ECO:0000256" key="11">
    <source>
        <dbReference type="SAM" id="SignalP"/>
    </source>
</evidence>
<evidence type="ECO:0000313" key="14">
    <source>
        <dbReference type="EMBL" id="OIT31602.1"/>
    </source>
</evidence>
<dbReference type="EMBL" id="MJEQ01001237">
    <property type="protein sequence ID" value="OIT31602.1"/>
    <property type="molecule type" value="Genomic_DNA"/>
</dbReference>
<feature type="transmembrane region" description="Helical" evidence="10">
    <location>
        <begin position="293"/>
        <end position="311"/>
    </location>
</feature>
<dbReference type="OrthoDB" id="19261at2759"/>
<protein>
    <recommendedName>
        <fullName evidence="8">Cytochrome b561 and DOMON domain-containing protein</fullName>
    </recommendedName>
</protein>
<evidence type="ECO:0000256" key="6">
    <source>
        <dbReference type="ARBA" id="ARBA00022989"/>
    </source>
</evidence>
<dbReference type="PROSITE" id="PS50939">
    <property type="entry name" value="CYTOCHROME_B561"/>
    <property type="match status" value="1"/>
</dbReference>
<evidence type="ECO:0000259" key="13">
    <source>
        <dbReference type="PROSITE" id="PS50939"/>
    </source>
</evidence>
<evidence type="ECO:0000259" key="12">
    <source>
        <dbReference type="PROSITE" id="PS50836"/>
    </source>
</evidence>
<dbReference type="Pfam" id="PF04526">
    <property type="entry name" value="DUF568"/>
    <property type="match status" value="1"/>
</dbReference>
<feature type="chain" id="PRO_5016329861" description="Cytochrome b561 and DOMON domain-containing protein" evidence="11">
    <location>
        <begin position="27"/>
        <end position="408"/>
    </location>
</feature>
<keyword evidence="4 11" id="KW-0732">Signal</keyword>
<evidence type="ECO:0000313" key="15">
    <source>
        <dbReference type="Proteomes" id="UP000187609"/>
    </source>
</evidence>
<feature type="domain" description="Cytochrome b561" evidence="13">
    <location>
        <begin position="180"/>
        <end position="382"/>
    </location>
</feature>
<reference evidence="14" key="1">
    <citation type="submission" date="2016-11" db="EMBL/GenBank/DDBJ databases">
        <title>The genome of Nicotiana attenuata.</title>
        <authorList>
            <person name="Xu S."/>
            <person name="Brockmoeller T."/>
            <person name="Gaquerel E."/>
            <person name="Navarro A."/>
            <person name="Kuhl H."/>
            <person name="Gase K."/>
            <person name="Ling Z."/>
            <person name="Zhou W."/>
            <person name="Kreitzer C."/>
            <person name="Stanke M."/>
            <person name="Tang H."/>
            <person name="Lyons E."/>
            <person name="Pandey P."/>
            <person name="Pandey S.P."/>
            <person name="Timmermann B."/>
            <person name="Baldwin I.T."/>
        </authorList>
    </citation>
    <scope>NUCLEOTIDE SEQUENCE [LARGE SCALE GENOMIC DNA]</scope>
    <source>
        <strain evidence="14">UT</strain>
    </source>
</reference>
<dbReference type="PANTHER" id="PTHR23130">
    <property type="entry name" value="CYTOCHROME B561 AND DOMON DOMAIN-CONTAINING PROTEIN"/>
    <property type="match status" value="1"/>
</dbReference>